<evidence type="ECO:0000256" key="6">
    <source>
        <dbReference type="SAM" id="MobiDB-lite"/>
    </source>
</evidence>
<comment type="subcellular location">
    <subcellularLocation>
        <location evidence="1">Cell membrane</location>
    </subcellularLocation>
</comment>
<dbReference type="GO" id="GO:0098742">
    <property type="term" value="P:cell-cell adhesion via plasma-membrane adhesion molecules"/>
    <property type="evidence" value="ECO:0007669"/>
    <property type="project" value="TreeGrafter"/>
</dbReference>
<evidence type="ECO:0000256" key="4">
    <source>
        <dbReference type="ARBA" id="ARBA00023136"/>
    </source>
</evidence>
<keyword evidence="3 7" id="KW-0732">Signal</keyword>
<evidence type="ECO:0000256" key="2">
    <source>
        <dbReference type="ARBA" id="ARBA00022475"/>
    </source>
</evidence>
<dbReference type="InterPro" id="IPR045860">
    <property type="entry name" value="Snake_toxin-like_sf"/>
</dbReference>
<keyword evidence="9" id="KW-1185">Reference proteome</keyword>
<dbReference type="Gene3D" id="2.10.60.10">
    <property type="entry name" value="CD59"/>
    <property type="match status" value="1"/>
</dbReference>
<organism evidence="8 9">
    <name type="scientific">Mus spicilegus</name>
    <name type="common">Mound-building mouse</name>
    <dbReference type="NCBI Taxonomy" id="10103"/>
    <lineage>
        <taxon>Eukaryota</taxon>
        <taxon>Metazoa</taxon>
        <taxon>Chordata</taxon>
        <taxon>Craniata</taxon>
        <taxon>Vertebrata</taxon>
        <taxon>Euteleostomi</taxon>
        <taxon>Mammalia</taxon>
        <taxon>Eutheria</taxon>
        <taxon>Euarchontoglires</taxon>
        <taxon>Glires</taxon>
        <taxon>Rodentia</taxon>
        <taxon>Myomorpha</taxon>
        <taxon>Muroidea</taxon>
        <taxon>Muridae</taxon>
        <taxon>Murinae</taxon>
        <taxon>Mus</taxon>
        <taxon>Mus</taxon>
    </lineage>
</organism>
<reference evidence="8" key="2">
    <citation type="submission" date="2025-09" db="UniProtKB">
        <authorList>
            <consortium name="Ensembl"/>
        </authorList>
    </citation>
    <scope>IDENTIFICATION</scope>
</reference>
<sequence length="147" mass="15963">MNPIPVLTLLGVMTLLPCPQALDCNSGSLETVRNVSDLHLSWTTGWQTCEAGEGCYETVMLIQNGHEFHMVLTKGCTRDMNKKAGLTRHRTGPGISIVSYVHVCRDRDFCNDLSTTDTLWTPPPDTGTRGGKSLEKGKGLSEGNTGL</sequence>
<dbReference type="PANTHER" id="PTHR16529">
    <property type="entry name" value="CD177 ANTIGEN"/>
    <property type="match status" value="1"/>
</dbReference>
<dbReference type="GO" id="GO:0007159">
    <property type="term" value="P:leukocyte cell-cell adhesion"/>
    <property type="evidence" value="ECO:0007669"/>
    <property type="project" value="TreeGrafter"/>
</dbReference>
<dbReference type="Proteomes" id="UP000694415">
    <property type="component" value="Unplaced"/>
</dbReference>
<dbReference type="GeneTree" id="ENSGT00530000063351"/>
<evidence type="ECO:0000256" key="7">
    <source>
        <dbReference type="SAM" id="SignalP"/>
    </source>
</evidence>
<dbReference type="PANTHER" id="PTHR16529:SF9">
    <property type="entry name" value="LY6_PLAUR DOMAIN CONTAINING 10-RELATED"/>
    <property type="match status" value="1"/>
</dbReference>
<dbReference type="GO" id="GO:0043315">
    <property type="term" value="P:positive regulation of neutrophil degranulation"/>
    <property type="evidence" value="ECO:0007669"/>
    <property type="project" value="TreeGrafter"/>
</dbReference>
<dbReference type="GO" id="GO:0045217">
    <property type="term" value="P:cell-cell junction maintenance"/>
    <property type="evidence" value="ECO:0007669"/>
    <property type="project" value="TreeGrafter"/>
</dbReference>
<feature type="chain" id="PRO_5034812878" evidence="7">
    <location>
        <begin position="22"/>
        <end position="147"/>
    </location>
</feature>
<dbReference type="SUPFAM" id="SSF57302">
    <property type="entry name" value="Snake toxin-like"/>
    <property type="match status" value="1"/>
</dbReference>
<evidence type="ECO:0000256" key="3">
    <source>
        <dbReference type="ARBA" id="ARBA00022729"/>
    </source>
</evidence>
<dbReference type="Ensembl" id="ENSMSIT00000013508.1">
    <property type="protein sequence ID" value="ENSMSIP00000010663.1"/>
    <property type="gene ID" value="ENSMSIG00000009344.1"/>
</dbReference>
<feature type="region of interest" description="Disordered" evidence="6">
    <location>
        <begin position="120"/>
        <end position="147"/>
    </location>
</feature>
<dbReference type="GO" id="GO:2001044">
    <property type="term" value="P:regulation of integrin-mediated signaling pathway"/>
    <property type="evidence" value="ECO:0007669"/>
    <property type="project" value="TreeGrafter"/>
</dbReference>
<keyword evidence="5" id="KW-0325">Glycoprotein</keyword>
<evidence type="ECO:0000313" key="9">
    <source>
        <dbReference type="Proteomes" id="UP000694415"/>
    </source>
</evidence>
<proteinExistence type="predicted"/>
<dbReference type="AlphaFoldDB" id="A0A8C6GS09"/>
<keyword evidence="2" id="KW-1003">Cell membrane</keyword>
<dbReference type="CDD" id="cd23623">
    <property type="entry name" value="TFP_LU_ECD_CD177_rpt1"/>
    <property type="match status" value="1"/>
</dbReference>
<dbReference type="InterPro" id="IPR051899">
    <property type="entry name" value="Fert-Immune_med_protein"/>
</dbReference>
<accession>A0A8C6GS09</accession>
<dbReference type="GO" id="GO:0044853">
    <property type="term" value="C:plasma membrane raft"/>
    <property type="evidence" value="ECO:0007669"/>
    <property type="project" value="TreeGrafter"/>
</dbReference>
<protein>
    <submittedName>
        <fullName evidence="8">Uncharacterized protein</fullName>
    </submittedName>
</protein>
<reference evidence="8" key="1">
    <citation type="submission" date="2025-08" db="UniProtKB">
        <authorList>
            <consortium name="Ensembl"/>
        </authorList>
    </citation>
    <scope>IDENTIFICATION</scope>
</reference>
<keyword evidence="4" id="KW-0472">Membrane</keyword>
<feature type="signal peptide" evidence="7">
    <location>
        <begin position="1"/>
        <end position="21"/>
    </location>
</feature>
<evidence type="ECO:0000256" key="5">
    <source>
        <dbReference type="ARBA" id="ARBA00023180"/>
    </source>
</evidence>
<evidence type="ECO:0000313" key="8">
    <source>
        <dbReference type="Ensembl" id="ENSMSIP00000010663.1"/>
    </source>
</evidence>
<evidence type="ECO:0000256" key="1">
    <source>
        <dbReference type="ARBA" id="ARBA00004236"/>
    </source>
</evidence>
<name>A0A8C6GS09_MUSSI</name>